<comment type="caution">
    <text evidence="8">The sequence shown here is derived from an EMBL/GenBank/DDBJ whole genome shotgun (WGS) entry which is preliminary data.</text>
</comment>
<keyword evidence="4 7" id="KW-0812">Transmembrane</keyword>
<evidence type="ECO:0000313" key="9">
    <source>
        <dbReference type="Proteomes" id="UP000268096"/>
    </source>
</evidence>
<evidence type="ECO:0000256" key="1">
    <source>
        <dbReference type="ARBA" id="ARBA00004651"/>
    </source>
</evidence>
<dbReference type="EMBL" id="RBTH01000383">
    <property type="protein sequence ID" value="RMT38847.1"/>
    <property type="molecule type" value="Genomic_DNA"/>
</dbReference>
<name>A0A0N8STG1_PSESX</name>
<dbReference type="PANTHER" id="PTHR23291:SF115">
    <property type="entry name" value="MODULATOR OF FTSH PROTEASE YCCA"/>
    <property type="match status" value="1"/>
</dbReference>
<dbReference type="InterPro" id="IPR006213">
    <property type="entry name" value="Bax_inhbtr1_CS"/>
</dbReference>
<organism evidence="8 9">
    <name type="scientific">Pseudomonas syringae pv. solidagae</name>
    <dbReference type="NCBI Taxonomy" id="264458"/>
    <lineage>
        <taxon>Bacteria</taxon>
        <taxon>Pseudomonadati</taxon>
        <taxon>Pseudomonadota</taxon>
        <taxon>Gammaproteobacteria</taxon>
        <taxon>Pseudomonadales</taxon>
        <taxon>Pseudomonadaceae</taxon>
        <taxon>Pseudomonas</taxon>
        <taxon>Pseudomonas syringae</taxon>
    </lineage>
</organism>
<evidence type="ECO:0000256" key="6">
    <source>
        <dbReference type="ARBA" id="ARBA00023136"/>
    </source>
</evidence>
<dbReference type="PANTHER" id="PTHR23291">
    <property type="entry name" value="BAX INHIBITOR-RELATED"/>
    <property type="match status" value="1"/>
</dbReference>
<feature type="transmembrane region" description="Helical" evidence="7">
    <location>
        <begin position="38"/>
        <end position="56"/>
    </location>
</feature>
<protein>
    <submittedName>
        <fullName evidence="8">Putative Membrane protein</fullName>
    </submittedName>
</protein>
<reference evidence="8 9" key="1">
    <citation type="submission" date="2018-08" db="EMBL/GenBank/DDBJ databases">
        <title>Recombination of ecologically and evolutionarily significant loci maintains genetic cohesion in the Pseudomonas syringae species complex.</title>
        <authorList>
            <person name="Dillon M."/>
            <person name="Thakur S."/>
            <person name="Almeida R.N.D."/>
            <person name="Weir B.S."/>
            <person name="Guttman D.S."/>
        </authorList>
    </citation>
    <scope>NUCLEOTIDE SEQUENCE [LARGE SCALE GENOMIC DNA]</scope>
    <source>
        <strain evidence="8 9">ICMP 16926</strain>
    </source>
</reference>
<feature type="transmembrane region" description="Helical" evidence="7">
    <location>
        <begin position="148"/>
        <end position="172"/>
    </location>
</feature>
<comment type="subcellular location">
    <subcellularLocation>
        <location evidence="1">Cell membrane</location>
        <topology evidence="1">Multi-pass membrane protein</topology>
    </subcellularLocation>
</comment>
<evidence type="ECO:0000256" key="2">
    <source>
        <dbReference type="ARBA" id="ARBA00010350"/>
    </source>
</evidence>
<accession>A0A0N8STG1</accession>
<evidence type="ECO:0000256" key="4">
    <source>
        <dbReference type="ARBA" id="ARBA00022692"/>
    </source>
</evidence>
<dbReference type="Pfam" id="PF01027">
    <property type="entry name" value="Bax1-I"/>
    <property type="match status" value="1"/>
</dbReference>
<sequence length="235" mass="25609">MQLNISTARSFAMREQDYSLKTGMQADQLEVSRVLRNTYGLLALTLAFSGVMAFVAQQMRVGYPNIFVVLIGFYGLFFLTNKLRDSVWGLVSTFALTGFMGFLLGPILNRYLGMAGGAEVVSSAFAMTALVFGGLSAYVLITRKDMSFLGGFITAGFFVLLGAVVASMFFQISGLQLAISAGFVLFSSVCILFQTSAIIQGGERNYIMATVSLYVSIYNLFISLLQIFGIMSRDD</sequence>
<dbReference type="GO" id="GO:0005886">
    <property type="term" value="C:plasma membrane"/>
    <property type="evidence" value="ECO:0007669"/>
    <property type="project" value="UniProtKB-SubCell"/>
</dbReference>
<dbReference type="Proteomes" id="UP000268096">
    <property type="component" value="Unassembled WGS sequence"/>
</dbReference>
<keyword evidence="3" id="KW-1003">Cell membrane</keyword>
<keyword evidence="6 7" id="KW-0472">Membrane</keyword>
<evidence type="ECO:0000256" key="3">
    <source>
        <dbReference type="ARBA" id="ARBA00022475"/>
    </source>
</evidence>
<feature type="transmembrane region" description="Helical" evidence="7">
    <location>
        <begin position="120"/>
        <end position="141"/>
    </location>
</feature>
<feature type="transmembrane region" description="Helical" evidence="7">
    <location>
        <begin position="178"/>
        <end position="199"/>
    </location>
</feature>
<dbReference type="AlphaFoldDB" id="A0A0N8STG1"/>
<evidence type="ECO:0000256" key="5">
    <source>
        <dbReference type="ARBA" id="ARBA00022989"/>
    </source>
</evidence>
<evidence type="ECO:0000313" key="8">
    <source>
        <dbReference type="EMBL" id="RMT38847.1"/>
    </source>
</evidence>
<evidence type="ECO:0000256" key="7">
    <source>
        <dbReference type="RuleBase" id="RU004379"/>
    </source>
</evidence>
<dbReference type="PROSITE" id="PS01243">
    <property type="entry name" value="BI1"/>
    <property type="match status" value="1"/>
</dbReference>
<comment type="similarity">
    <text evidence="2 7">Belongs to the BI1 family.</text>
</comment>
<keyword evidence="5 7" id="KW-1133">Transmembrane helix</keyword>
<dbReference type="CDD" id="cd10433">
    <property type="entry name" value="YccA_like"/>
    <property type="match status" value="1"/>
</dbReference>
<proteinExistence type="inferred from homology"/>
<gene>
    <name evidence="8" type="ORF">ALP48_01704</name>
</gene>
<feature type="transmembrane region" description="Helical" evidence="7">
    <location>
        <begin position="211"/>
        <end position="231"/>
    </location>
</feature>
<dbReference type="InterPro" id="IPR006214">
    <property type="entry name" value="Bax_inhibitor_1-related"/>
</dbReference>
<feature type="transmembrane region" description="Helical" evidence="7">
    <location>
        <begin position="62"/>
        <end position="80"/>
    </location>
</feature>
<feature type="transmembrane region" description="Helical" evidence="7">
    <location>
        <begin position="87"/>
        <end position="108"/>
    </location>
</feature>